<feature type="domain" description="Putative auto-transporter adhesin head GIN" evidence="2">
    <location>
        <begin position="36"/>
        <end position="199"/>
    </location>
</feature>
<dbReference type="Gene3D" id="2.160.20.120">
    <property type="match status" value="2"/>
</dbReference>
<name>A0A098S1J4_9BACT</name>
<dbReference type="Pfam" id="PF10988">
    <property type="entry name" value="DUF2807"/>
    <property type="match status" value="1"/>
</dbReference>
<dbReference type="PROSITE" id="PS51257">
    <property type="entry name" value="PROKAR_LIPOPROTEIN"/>
    <property type="match status" value="1"/>
</dbReference>
<proteinExistence type="predicted"/>
<dbReference type="PANTHER" id="PTHR39200">
    <property type="entry name" value="HYPOTHETICAL EXPORTED PROTEIN"/>
    <property type="match status" value="1"/>
</dbReference>
<dbReference type="InterPro" id="IPR021255">
    <property type="entry name" value="DUF2807"/>
</dbReference>
<keyword evidence="1" id="KW-0732">Signal</keyword>
<protein>
    <recommendedName>
        <fullName evidence="2">Putative auto-transporter adhesin head GIN domain-containing protein</fullName>
    </recommendedName>
</protein>
<organism evidence="3 4">
    <name type="scientific">Phaeodactylibacter xiamenensis</name>
    <dbReference type="NCBI Taxonomy" id="1524460"/>
    <lineage>
        <taxon>Bacteria</taxon>
        <taxon>Pseudomonadati</taxon>
        <taxon>Bacteroidota</taxon>
        <taxon>Saprospiria</taxon>
        <taxon>Saprospirales</taxon>
        <taxon>Haliscomenobacteraceae</taxon>
        <taxon>Phaeodactylibacter</taxon>
    </lineage>
</organism>
<reference evidence="3 4" key="1">
    <citation type="journal article" date="2014" name="Int. J. Syst. Evol. Microbiol.">
        <title>Phaeodactylibacter xiamenensis gen. nov., sp. nov., a member of the family Saprospiraceae isolated from the marine alga Phaeodactylum tricornutum.</title>
        <authorList>
            <person name="Chen Z.Jr."/>
            <person name="Lei X."/>
            <person name="Lai Q."/>
            <person name="Li Y."/>
            <person name="Zhang B."/>
            <person name="Zhang J."/>
            <person name="Zhang H."/>
            <person name="Yang L."/>
            <person name="Zheng W."/>
            <person name="Tian Y."/>
            <person name="Yu Z."/>
            <person name="Xu H.Jr."/>
            <person name="Zheng T."/>
        </authorList>
    </citation>
    <scope>NUCLEOTIDE SEQUENCE [LARGE SCALE GENOMIC DNA]</scope>
    <source>
        <strain evidence="3 4">KD52</strain>
    </source>
</reference>
<dbReference type="STRING" id="1524460.IX84_30240"/>
<evidence type="ECO:0000259" key="2">
    <source>
        <dbReference type="Pfam" id="PF10988"/>
    </source>
</evidence>
<evidence type="ECO:0000313" key="4">
    <source>
        <dbReference type="Proteomes" id="UP000029736"/>
    </source>
</evidence>
<dbReference type="EMBL" id="JPOS01000097">
    <property type="protein sequence ID" value="KGE85007.1"/>
    <property type="molecule type" value="Genomic_DNA"/>
</dbReference>
<feature type="chain" id="PRO_5001947712" description="Putative auto-transporter adhesin head GIN domain-containing protein" evidence="1">
    <location>
        <begin position="22"/>
        <end position="214"/>
    </location>
</feature>
<sequence>MKNLLALCFLIVSGFAITACAQTNGKMSSSSAELRDFDGIALGISADVYVSQGEYNVEVTGPEKSVDQVELNANGGTLGIGTKRGTRNWNSRGVKVYVTMPNLSSIAIGGSGDVKVKENFNDMKNLEISIGGSGNVEIAGKAKSIEVSVAGSGDVDASGVDADRAEISIAGSGNVKVGTVDKLEASIAGSGDVYYKGNPSVKKSVVGSGDIRKL</sequence>
<feature type="signal peptide" evidence="1">
    <location>
        <begin position="1"/>
        <end position="21"/>
    </location>
</feature>
<gene>
    <name evidence="3" type="ORF">IX84_30240</name>
</gene>
<dbReference type="Proteomes" id="UP000029736">
    <property type="component" value="Unassembled WGS sequence"/>
</dbReference>
<dbReference type="RefSeq" id="WP_044229694.1">
    <property type="nucleotide sequence ID" value="NZ_JBKAGJ010000060.1"/>
</dbReference>
<comment type="caution">
    <text evidence="3">The sequence shown here is derived from an EMBL/GenBank/DDBJ whole genome shotgun (WGS) entry which is preliminary data.</text>
</comment>
<evidence type="ECO:0000256" key="1">
    <source>
        <dbReference type="SAM" id="SignalP"/>
    </source>
</evidence>
<accession>A0A098S1J4</accession>
<dbReference type="PANTHER" id="PTHR39200:SF1">
    <property type="entry name" value="AUTO-TRANSPORTER ADHESIN HEAD GIN DOMAIN-CONTAINING PROTEIN-RELATED"/>
    <property type="match status" value="1"/>
</dbReference>
<evidence type="ECO:0000313" key="3">
    <source>
        <dbReference type="EMBL" id="KGE85007.1"/>
    </source>
</evidence>
<dbReference type="OrthoDB" id="1014513at2"/>
<dbReference type="AlphaFoldDB" id="A0A098S1J4"/>
<keyword evidence="4" id="KW-1185">Reference proteome</keyword>